<reference evidence="2" key="1">
    <citation type="submission" date="2019-03" db="EMBL/GenBank/DDBJ databases">
        <title>Long read genome sequence of the mycoparasitic Pythium oligandrum ATCC 38472 isolated from sugarbeet rhizosphere.</title>
        <authorList>
            <person name="Gaulin E."/>
        </authorList>
    </citation>
    <scope>NUCLEOTIDE SEQUENCE</scope>
    <source>
        <strain evidence="2">ATCC 38472_TT</strain>
    </source>
</reference>
<dbReference type="PANTHER" id="PTHR11188">
    <property type="entry name" value="ARRESTIN DOMAIN CONTAINING PROTEIN"/>
    <property type="match status" value="1"/>
</dbReference>
<proteinExistence type="predicted"/>
<dbReference type="AlphaFoldDB" id="A0A8K1C8N4"/>
<dbReference type="PANTHER" id="PTHR11188:SF17">
    <property type="entry name" value="FI21816P1"/>
    <property type="match status" value="1"/>
</dbReference>
<evidence type="ECO:0000313" key="3">
    <source>
        <dbReference type="Proteomes" id="UP000794436"/>
    </source>
</evidence>
<dbReference type="InterPro" id="IPR014752">
    <property type="entry name" value="Arrestin-like_C"/>
</dbReference>
<dbReference type="Proteomes" id="UP000794436">
    <property type="component" value="Unassembled WGS sequence"/>
</dbReference>
<organism evidence="2 3">
    <name type="scientific">Pythium oligandrum</name>
    <name type="common">Mycoparasitic fungus</name>
    <dbReference type="NCBI Taxonomy" id="41045"/>
    <lineage>
        <taxon>Eukaryota</taxon>
        <taxon>Sar</taxon>
        <taxon>Stramenopiles</taxon>
        <taxon>Oomycota</taxon>
        <taxon>Peronosporomycetes</taxon>
        <taxon>Pythiales</taxon>
        <taxon>Pythiaceae</taxon>
        <taxon>Pythium</taxon>
    </lineage>
</organism>
<protein>
    <recommendedName>
        <fullName evidence="1">Arrestin-like N-terminal domain-containing protein</fullName>
    </recommendedName>
</protein>
<name>A0A8K1C8N4_PYTOL</name>
<evidence type="ECO:0000313" key="2">
    <source>
        <dbReference type="EMBL" id="TMW58597.1"/>
    </source>
</evidence>
<evidence type="ECO:0000259" key="1">
    <source>
        <dbReference type="Pfam" id="PF00339"/>
    </source>
</evidence>
<dbReference type="OrthoDB" id="183730at2759"/>
<dbReference type="Gene3D" id="2.60.40.640">
    <property type="match status" value="2"/>
</dbReference>
<dbReference type="InterPro" id="IPR011021">
    <property type="entry name" value="Arrestin-like_N"/>
</dbReference>
<dbReference type="GO" id="GO:0015031">
    <property type="term" value="P:protein transport"/>
    <property type="evidence" value="ECO:0007669"/>
    <property type="project" value="TreeGrafter"/>
</dbReference>
<comment type="caution">
    <text evidence="2">The sequence shown here is derived from an EMBL/GenBank/DDBJ whole genome shotgun (WGS) entry which is preliminary data.</text>
</comment>
<dbReference type="EMBL" id="SPLM01000111">
    <property type="protein sequence ID" value="TMW58597.1"/>
    <property type="molecule type" value="Genomic_DNA"/>
</dbReference>
<keyword evidence="3" id="KW-1185">Reference proteome</keyword>
<sequence>MRRSGMGKTGEVFPLAGYGTLRVDLEQTTIKDGETLAGVVRLDLTEAIDVLALSLDVFGKERLQWEDSVQGKQIKDHPILSGAIPLLLPPLKDPSAILSSGHHEFPFTFQLLVDLAPSFAYKTWRVEDLENVHVYVEYTITVKLMLTGPQEAELFWSVPFVVEASECVDPEFEGKPMTVSTTQSVRSLGVIKTGKCFLRMDLDNDTQDAMSPVQVRVTIDNASRQALKTIHLNLYEDVSIDRHFSGENHHSESSRLVCTRRFDPSTFQSDSAVTLVLPTTPNDLYQFKPVLPTMRTHFIQSLSYRVAVECSMSSGGHAELWAPIRVIRPPGPLLTSVRGGPSS</sequence>
<dbReference type="InterPro" id="IPR014756">
    <property type="entry name" value="Ig_E-set"/>
</dbReference>
<dbReference type="InterPro" id="IPR050357">
    <property type="entry name" value="Arrestin_domain-protein"/>
</dbReference>
<dbReference type="Pfam" id="PF00339">
    <property type="entry name" value="Arrestin_N"/>
    <property type="match status" value="1"/>
</dbReference>
<dbReference type="SUPFAM" id="SSF81296">
    <property type="entry name" value="E set domains"/>
    <property type="match status" value="1"/>
</dbReference>
<dbReference type="GO" id="GO:0005737">
    <property type="term" value="C:cytoplasm"/>
    <property type="evidence" value="ECO:0007669"/>
    <property type="project" value="TreeGrafter"/>
</dbReference>
<accession>A0A8K1C8N4</accession>
<feature type="domain" description="Arrestin-like N-terminal" evidence="1">
    <location>
        <begin position="24"/>
        <end position="144"/>
    </location>
</feature>
<gene>
    <name evidence="2" type="ORF">Poli38472_010156</name>
</gene>